<dbReference type="InterPro" id="IPR025665">
    <property type="entry name" value="Beta-barrel_OMP_2"/>
</dbReference>
<dbReference type="Gene3D" id="2.40.160.20">
    <property type="match status" value="1"/>
</dbReference>
<accession>A0A7K3WV38</accession>
<evidence type="ECO:0000313" key="3">
    <source>
        <dbReference type="Proteomes" id="UP000486602"/>
    </source>
</evidence>
<dbReference type="SUPFAM" id="SSF56925">
    <property type="entry name" value="OMPA-like"/>
    <property type="match status" value="1"/>
</dbReference>
<dbReference type="Pfam" id="PF13568">
    <property type="entry name" value="OMP_b-brl_2"/>
    <property type="match status" value="1"/>
</dbReference>
<dbReference type="Proteomes" id="UP000486602">
    <property type="component" value="Unassembled WGS sequence"/>
</dbReference>
<feature type="domain" description="Outer membrane protein beta-barrel" evidence="1">
    <location>
        <begin position="25"/>
        <end position="209"/>
    </location>
</feature>
<reference evidence="2 3" key="1">
    <citation type="submission" date="2020-02" db="EMBL/GenBank/DDBJ databases">
        <title>Out from the shadows clarifying the taxonomy of the family Cryomorphaceae and related taxa by utilizing the GTDB taxonomic framework.</title>
        <authorList>
            <person name="Bowman J.P."/>
        </authorList>
    </citation>
    <scope>NUCLEOTIDE SEQUENCE [LARGE SCALE GENOMIC DNA]</scope>
    <source>
        <strain evidence="2 3">QSSC 1-22</strain>
    </source>
</reference>
<gene>
    <name evidence="2" type="ORF">G3O08_18815</name>
</gene>
<name>A0A7K3WV38_9FLAO</name>
<protein>
    <submittedName>
        <fullName evidence="2">PorT family protein</fullName>
    </submittedName>
</protein>
<dbReference type="AlphaFoldDB" id="A0A7K3WV38"/>
<keyword evidence="3" id="KW-1185">Reference proteome</keyword>
<dbReference type="EMBL" id="JAAGVY010000060">
    <property type="protein sequence ID" value="NEN25549.1"/>
    <property type="molecule type" value="Genomic_DNA"/>
</dbReference>
<dbReference type="RefSeq" id="WP_163286999.1">
    <property type="nucleotide sequence ID" value="NZ_JAAGVY010000060.1"/>
</dbReference>
<evidence type="ECO:0000313" key="2">
    <source>
        <dbReference type="EMBL" id="NEN25549.1"/>
    </source>
</evidence>
<sequence length="233" mass="26271">MKKLIAILILLIPFIGHGQESINEQSRFSVGVNFSPNFSYRTLSYPERLEPLVEAREKYEHPSLGFNTGIAARYLIIPNLEVELGLQFSSQTNMFKNDPLSDPTGEGSPGVANYQLRFHYLEIPLRLNYRVIDKKFFGYITAGATLNQFLYDKSITRITYSNGDKVAIASGITDFNKKTIGLIGGVGVGYHINPRFNIRVEPLFRYSLTALAETPIDQNIYSIGCQMGLIMRF</sequence>
<comment type="caution">
    <text evidence="2">The sequence shown here is derived from an EMBL/GenBank/DDBJ whole genome shotgun (WGS) entry which is preliminary data.</text>
</comment>
<evidence type="ECO:0000259" key="1">
    <source>
        <dbReference type="Pfam" id="PF13568"/>
    </source>
</evidence>
<organism evidence="2 3">
    <name type="scientific">Cryomorpha ignava</name>
    <dbReference type="NCBI Taxonomy" id="101383"/>
    <lineage>
        <taxon>Bacteria</taxon>
        <taxon>Pseudomonadati</taxon>
        <taxon>Bacteroidota</taxon>
        <taxon>Flavobacteriia</taxon>
        <taxon>Flavobacteriales</taxon>
        <taxon>Cryomorphaceae</taxon>
        <taxon>Cryomorpha</taxon>
    </lineage>
</organism>
<proteinExistence type="predicted"/>
<dbReference type="InterPro" id="IPR011250">
    <property type="entry name" value="OMP/PagP_B-barrel"/>
</dbReference>